<sequence>MPHLWLPGAERHPLSDTAPTDTQYDPRVIWHITWDKNATAAKPADLVAFDKLVQYFTGGGKAVAPHLLWDPFTGRTAQFYPANSRSKSVVDLAGGTRTNRTGKVCLQVETLFFPYCRVNGKSYATVRDTPAKGLDKILAWARSWGVPDAWPMGAPTWKVNRSEHIWETEGGHYGHGQTPENTHTDPGPMPKWPTSTSTTPKPGPPAFPGRSAFGPGKSNASILLLGQQLVRKGCGKHYRVGPSRDWGEADRLNVVDFQHAQKWTGSDADGYPGPETWRRLFA</sequence>
<proteinExistence type="predicted"/>
<name>A0ABP6AS73_STRLO</name>
<dbReference type="Proteomes" id="UP001501777">
    <property type="component" value="Unassembled WGS sequence"/>
</dbReference>
<dbReference type="InterPro" id="IPR036366">
    <property type="entry name" value="PGBDSf"/>
</dbReference>
<dbReference type="RefSeq" id="WP_344406698.1">
    <property type="nucleotide sequence ID" value="NZ_BAAASG010000028.1"/>
</dbReference>
<reference evidence="3" key="1">
    <citation type="journal article" date="2019" name="Int. J. Syst. Evol. Microbiol.">
        <title>The Global Catalogue of Microorganisms (GCM) 10K type strain sequencing project: providing services to taxonomists for standard genome sequencing and annotation.</title>
        <authorList>
            <consortium name="The Broad Institute Genomics Platform"/>
            <consortium name="The Broad Institute Genome Sequencing Center for Infectious Disease"/>
            <person name="Wu L."/>
            <person name="Ma J."/>
        </authorList>
    </citation>
    <scope>NUCLEOTIDE SEQUENCE [LARGE SCALE GENOMIC DNA]</scope>
    <source>
        <strain evidence="3">JCM 4395</strain>
    </source>
</reference>
<accession>A0ABP6AS73</accession>
<comment type="caution">
    <text evidence="2">The sequence shown here is derived from an EMBL/GenBank/DDBJ whole genome shotgun (WGS) entry which is preliminary data.</text>
</comment>
<evidence type="ECO:0000313" key="3">
    <source>
        <dbReference type="Proteomes" id="UP001501777"/>
    </source>
</evidence>
<dbReference type="EMBL" id="BAAASG010000028">
    <property type="protein sequence ID" value="GAA2522110.1"/>
    <property type="molecule type" value="Genomic_DNA"/>
</dbReference>
<dbReference type="InterPro" id="IPR036365">
    <property type="entry name" value="PGBD-like_sf"/>
</dbReference>
<evidence type="ECO:0000313" key="2">
    <source>
        <dbReference type="EMBL" id="GAA2522110.1"/>
    </source>
</evidence>
<dbReference type="Gene3D" id="1.10.101.10">
    <property type="entry name" value="PGBD-like superfamily/PGBD"/>
    <property type="match status" value="1"/>
</dbReference>
<organism evidence="2 3">
    <name type="scientific">Streptomyces longisporus</name>
    <dbReference type="NCBI Taxonomy" id="1948"/>
    <lineage>
        <taxon>Bacteria</taxon>
        <taxon>Bacillati</taxon>
        <taxon>Actinomycetota</taxon>
        <taxon>Actinomycetes</taxon>
        <taxon>Kitasatosporales</taxon>
        <taxon>Streptomycetaceae</taxon>
        <taxon>Streptomyces</taxon>
    </lineage>
</organism>
<feature type="region of interest" description="Disordered" evidence="1">
    <location>
        <begin position="173"/>
        <end position="203"/>
    </location>
</feature>
<evidence type="ECO:0008006" key="4">
    <source>
        <dbReference type="Google" id="ProtNLM"/>
    </source>
</evidence>
<protein>
    <recommendedName>
        <fullName evidence="4">Endolysin</fullName>
    </recommendedName>
</protein>
<dbReference type="SUPFAM" id="SSF47090">
    <property type="entry name" value="PGBD-like"/>
    <property type="match status" value="1"/>
</dbReference>
<keyword evidence="3" id="KW-1185">Reference proteome</keyword>
<dbReference type="NCBIfam" id="NF038080">
    <property type="entry name" value="PG_bind_siph"/>
    <property type="match status" value="1"/>
</dbReference>
<gene>
    <name evidence="2" type="ORF">GCM10010276_86190</name>
</gene>
<evidence type="ECO:0000256" key="1">
    <source>
        <dbReference type="SAM" id="MobiDB-lite"/>
    </source>
</evidence>
<dbReference type="InterPro" id="IPR047763">
    <property type="entry name" value="PG_bind_dom_phiBT1-type"/>
</dbReference>